<proteinExistence type="predicted"/>
<accession>A0ABV1G456</accession>
<name>A0ABV1G456_9FIRM</name>
<gene>
    <name evidence="1" type="ORF">WMO66_02885</name>
</gene>
<dbReference type="Proteomes" id="UP001491552">
    <property type="component" value="Unassembled WGS sequence"/>
</dbReference>
<keyword evidence="2" id="KW-1185">Reference proteome</keyword>
<reference evidence="1 2" key="1">
    <citation type="submission" date="2024-03" db="EMBL/GenBank/DDBJ databases">
        <title>Human intestinal bacterial collection.</title>
        <authorList>
            <person name="Pauvert C."/>
            <person name="Hitch T.C.A."/>
            <person name="Clavel T."/>
        </authorList>
    </citation>
    <scope>NUCLEOTIDE SEQUENCE [LARGE SCALE GENOMIC DNA]</scope>
    <source>
        <strain evidence="1 2">CLA-AA-H192</strain>
    </source>
</reference>
<evidence type="ECO:0000313" key="1">
    <source>
        <dbReference type="EMBL" id="MEQ2510200.1"/>
    </source>
</evidence>
<organism evidence="1 2">
    <name type="scientific">Faecousia intestinalis</name>
    <dbReference type="NCBI Taxonomy" id="3133167"/>
    <lineage>
        <taxon>Bacteria</taxon>
        <taxon>Bacillati</taxon>
        <taxon>Bacillota</taxon>
        <taxon>Clostridia</taxon>
        <taxon>Eubacteriales</taxon>
        <taxon>Oscillospiraceae</taxon>
        <taxon>Faecousia</taxon>
    </lineage>
</organism>
<comment type="caution">
    <text evidence="1">The sequence shown here is derived from an EMBL/GenBank/DDBJ whole genome shotgun (WGS) entry which is preliminary data.</text>
</comment>
<evidence type="ECO:0000313" key="2">
    <source>
        <dbReference type="Proteomes" id="UP001491552"/>
    </source>
</evidence>
<protein>
    <submittedName>
        <fullName evidence="1">Uncharacterized protein</fullName>
    </submittedName>
</protein>
<sequence>MERKGRKNELADPQLPAIRSIADGRAMPACQAPVPERLEKPDK</sequence>
<dbReference type="RefSeq" id="WP_349134905.1">
    <property type="nucleotide sequence ID" value="NZ_JBBMFF010000136.1"/>
</dbReference>
<dbReference type="EMBL" id="JBBMFF010000136">
    <property type="protein sequence ID" value="MEQ2510200.1"/>
    <property type="molecule type" value="Genomic_DNA"/>
</dbReference>